<dbReference type="Proteomes" id="UP000321306">
    <property type="component" value="Unassembled WGS sequence"/>
</dbReference>
<sequence>MTEKENNQQGKSGETGTQNTNTGGHGASADTHSGTLSGQRGNTNRTGEQTGIKEEK</sequence>
<keyword evidence="3" id="KW-1185">Reference proteome</keyword>
<evidence type="ECO:0000313" key="2">
    <source>
        <dbReference type="EMBL" id="GEM46718.1"/>
    </source>
</evidence>
<protein>
    <submittedName>
        <fullName evidence="2">Uncharacterized protein</fullName>
    </submittedName>
</protein>
<organism evidence="2 3">
    <name type="scientific">Deinococcus cellulosilyticus (strain DSM 18568 / NBRC 106333 / KACC 11606 / 5516J-15)</name>
    <dbReference type="NCBI Taxonomy" id="1223518"/>
    <lineage>
        <taxon>Bacteria</taxon>
        <taxon>Thermotogati</taxon>
        <taxon>Deinococcota</taxon>
        <taxon>Deinococci</taxon>
        <taxon>Deinococcales</taxon>
        <taxon>Deinococcaceae</taxon>
        <taxon>Deinococcus</taxon>
    </lineage>
</organism>
<dbReference type="EMBL" id="BJXB01000009">
    <property type="protein sequence ID" value="GEM46718.1"/>
    <property type="molecule type" value="Genomic_DNA"/>
</dbReference>
<proteinExistence type="predicted"/>
<accession>A0A511N2M5</accession>
<evidence type="ECO:0000256" key="1">
    <source>
        <dbReference type="SAM" id="MobiDB-lite"/>
    </source>
</evidence>
<dbReference type="AlphaFoldDB" id="A0A511N2M5"/>
<evidence type="ECO:0000313" key="3">
    <source>
        <dbReference type="Proteomes" id="UP000321306"/>
    </source>
</evidence>
<dbReference type="RefSeq" id="WP_186815976.1">
    <property type="nucleotide sequence ID" value="NZ_BJXB01000009.1"/>
</dbReference>
<name>A0A511N2M5_DEIC1</name>
<reference evidence="2 3" key="1">
    <citation type="submission" date="2019-07" db="EMBL/GenBank/DDBJ databases">
        <title>Whole genome shotgun sequence of Deinococcus cellulosilyticus NBRC 106333.</title>
        <authorList>
            <person name="Hosoyama A."/>
            <person name="Uohara A."/>
            <person name="Ohji S."/>
            <person name="Ichikawa N."/>
        </authorList>
    </citation>
    <scope>NUCLEOTIDE SEQUENCE [LARGE SCALE GENOMIC DNA]</scope>
    <source>
        <strain evidence="2 3">NBRC 106333</strain>
    </source>
</reference>
<feature type="region of interest" description="Disordered" evidence="1">
    <location>
        <begin position="1"/>
        <end position="56"/>
    </location>
</feature>
<feature type="compositionally biased region" description="Polar residues" evidence="1">
    <location>
        <begin position="30"/>
        <end position="49"/>
    </location>
</feature>
<gene>
    <name evidence="2" type="ORF">DC3_23530</name>
</gene>
<comment type="caution">
    <text evidence="2">The sequence shown here is derived from an EMBL/GenBank/DDBJ whole genome shotgun (WGS) entry which is preliminary data.</text>
</comment>